<evidence type="ECO:0000313" key="2">
    <source>
        <dbReference type="EMBL" id="GAG60958.1"/>
    </source>
</evidence>
<reference evidence="2" key="1">
    <citation type="journal article" date="2014" name="Front. Microbiol.">
        <title>High frequency of phylogenetically diverse reductive dehalogenase-homologous genes in deep subseafloor sedimentary metagenomes.</title>
        <authorList>
            <person name="Kawai M."/>
            <person name="Futagami T."/>
            <person name="Toyoda A."/>
            <person name="Takaki Y."/>
            <person name="Nishi S."/>
            <person name="Hori S."/>
            <person name="Arai W."/>
            <person name="Tsubouchi T."/>
            <person name="Morono Y."/>
            <person name="Uchiyama I."/>
            <person name="Ito T."/>
            <person name="Fujiyama A."/>
            <person name="Inagaki F."/>
            <person name="Takami H."/>
        </authorList>
    </citation>
    <scope>NUCLEOTIDE SEQUENCE</scope>
    <source>
        <strain evidence="2">Expedition CK06-06</strain>
    </source>
</reference>
<feature type="coiled-coil region" evidence="1">
    <location>
        <begin position="43"/>
        <end position="74"/>
    </location>
</feature>
<accession>X0ZKV5</accession>
<evidence type="ECO:0000256" key="1">
    <source>
        <dbReference type="SAM" id="Coils"/>
    </source>
</evidence>
<protein>
    <submittedName>
        <fullName evidence="2">Uncharacterized protein</fullName>
    </submittedName>
</protein>
<comment type="caution">
    <text evidence="2">The sequence shown here is derived from an EMBL/GenBank/DDBJ whole genome shotgun (WGS) entry which is preliminary data.</text>
</comment>
<gene>
    <name evidence="2" type="ORF">S01H4_00088</name>
</gene>
<proteinExistence type="predicted"/>
<dbReference type="AlphaFoldDB" id="X0ZKV5"/>
<organism evidence="2">
    <name type="scientific">marine sediment metagenome</name>
    <dbReference type="NCBI Taxonomy" id="412755"/>
    <lineage>
        <taxon>unclassified sequences</taxon>
        <taxon>metagenomes</taxon>
        <taxon>ecological metagenomes</taxon>
    </lineage>
</organism>
<name>X0ZKV5_9ZZZZ</name>
<sequence length="76" mass="8667">MVDIKYTSINDMKNLLFLKKQDKITPGIESLKKRISSAIEAGVEQAKKVEQTIREKVAEEKEEVEEAVEEVKSDTE</sequence>
<keyword evidence="1" id="KW-0175">Coiled coil</keyword>
<dbReference type="EMBL" id="BART01000008">
    <property type="protein sequence ID" value="GAG60958.1"/>
    <property type="molecule type" value="Genomic_DNA"/>
</dbReference>